<reference evidence="8 9" key="1">
    <citation type="submission" date="2024-05" db="EMBL/GenBank/DDBJ databases">
        <title>De novo assembly of an allotetraploid wild potato.</title>
        <authorList>
            <person name="Hosaka A.J."/>
        </authorList>
    </citation>
    <scope>NUCLEOTIDE SEQUENCE [LARGE SCALE GENOMIC DNA]</scope>
    <source>
        <tissue evidence="8">Young leaves</tissue>
    </source>
</reference>
<evidence type="ECO:0000256" key="3">
    <source>
        <dbReference type="ARBA" id="ARBA00023125"/>
    </source>
</evidence>
<evidence type="ECO:0000256" key="5">
    <source>
        <dbReference type="ARBA" id="ARBA00023242"/>
    </source>
</evidence>
<dbReference type="InterPro" id="IPR044810">
    <property type="entry name" value="WRKY_plant"/>
</dbReference>
<dbReference type="AlphaFoldDB" id="A0ABD2TQK3"/>
<sequence length="295" mass="33803">MDNSSTDLNRAIEGLIRGREFTRRLKEMIKKPLVVGGEVANIMAEELVAKIMESFSETLSVINNSDVIITTPVEVKSPEDYSSGSCKSSDRRGCYKRRKTSESNIKESSDLVDDGHAWRKYGQKQILNSTYPRHYFRCTHKYDQKCQASKQVQKIQDNPQRFRTTYYGHHTCKAFPRVSQIILDSPMDGNSNYISFDQNHTFPSIKQETKEEVVFGFYPKIEDQIQSSSSDYFLPNDHDHDHDHLTPATFEASGSRMTLPDVMSSGVYSSCTTTSNDNLEIDIDFEEVLWNFDQV</sequence>
<keyword evidence="9" id="KW-1185">Reference proteome</keyword>
<dbReference type="SMART" id="SM00774">
    <property type="entry name" value="WRKY"/>
    <property type="match status" value="1"/>
</dbReference>
<evidence type="ECO:0000256" key="4">
    <source>
        <dbReference type="ARBA" id="ARBA00023163"/>
    </source>
</evidence>
<keyword evidence="4" id="KW-0804">Transcription</keyword>
<dbReference type="EMBL" id="JBJKTR010000009">
    <property type="protein sequence ID" value="KAL3358693.1"/>
    <property type="molecule type" value="Genomic_DNA"/>
</dbReference>
<dbReference type="Gene3D" id="2.20.25.80">
    <property type="entry name" value="WRKY domain"/>
    <property type="match status" value="1"/>
</dbReference>
<dbReference type="PROSITE" id="PS50811">
    <property type="entry name" value="WRKY"/>
    <property type="match status" value="1"/>
</dbReference>
<dbReference type="Proteomes" id="UP001627284">
    <property type="component" value="Unassembled WGS sequence"/>
</dbReference>
<evidence type="ECO:0000313" key="8">
    <source>
        <dbReference type="EMBL" id="KAL3358693.1"/>
    </source>
</evidence>
<evidence type="ECO:0000256" key="2">
    <source>
        <dbReference type="ARBA" id="ARBA00023015"/>
    </source>
</evidence>
<proteinExistence type="predicted"/>
<dbReference type="Pfam" id="PF03106">
    <property type="entry name" value="WRKY"/>
    <property type="match status" value="1"/>
</dbReference>
<protein>
    <recommendedName>
        <fullName evidence="7">WRKY domain-containing protein</fullName>
    </recommendedName>
</protein>
<comment type="caution">
    <text evidence="8">The sequence shown here is derived from an EMBL/GenBank/DDBJ whole genome shotgun (WGS) entry which is preliminary data.</text>
</comment>
<dbReference type="InterPro" id="IPR003657">
    <property type="entry name" value="WRKY_dom"/>
</dbReference>
<keyword evidence="2" id="KW-0805">Transcription regulation</keyword>
<comment type="subcellular location">
    <subcellularLocation>
        <location evidence="1">Nucleus</location>
    </subcellularLocation>
</comment>
<dbReference type="InterPro" id="IPR036576">
    <property type="entry name" value="WRKY_dom_sf"/>
</dbReference>
<keyword evidence="5" id="KW-0539">Nucleus</keyword>
<dbReference type="GO" id="GO:0005634">
    <property type="term" value="C:nucleus"/>
    <property type="evidence" value="ECO:0007669"/>
    <property type="project" value="UniProtKB-SubCell"/>
</dbReference>
<evidence type="ECO:0000256" key="6">
    <source>
        <dbReference type="SAM" id="MobiDB-lite"/>
    </source>
</evidence>
<organism evidence="8 9">
    <name type="scientific">Solanum stoloniferum</name>
    <dbReference type="NCBI Taxonomy" id="62892"/>
    <lineage>
        <taxon>Eukaryota</taxon>
        <taxon>Viridiplantae</taxon>
        <taxon>Streptophyta</taxon>
        <taxon>Embryophyta</taxon>
        <taxon>Tracheophyta</taxon>
        <taxon>Spermatophyta</taxon>
        <taxon>Magnoliopsida</taxon>
        <taxon>eudicotyledons</taxon>
        <taxon>Gunneridae</taxon>
        <taxon>Pentapetalae</taxon>
        <taxon>asterids</taxon>
        <taxon>lamiids</taxon>
        <taxon>Solanales</taxon>
        <taxon>Solanaceae</taxon>
        <taxon>Solanoideae</taxon>
        <taxon>Solaneae</taxon>
        <taxon>Solanum</taxon>
    </lineage>
</organism>
<dbReference type="SUPFAM" id="SSF118290">
    <property type="entry name" value="WRKY DNA-binding domain"/>
    <property type="match status" value="1"/>
</dbReference>
<gene>
    <name evidence="8" type="ORF">AABB24_015682</name>
</gene>
<keyword evidence="3" id="KW-0238">DNA-binding</keyword>
<evidence type="ECO:0000313" key="9">
    <source>
        <dbReference type="Proteomes" id="UP001627284"/>
    </source>
</evidence>
<name>A0ABD2TQK3_9SOLN</name>
<dbReference type="GO" id="GO:0003677">
    <property type="term" value="F:DNA binding"/>
    <property type="evidence" value="ECO:0007669"/>
    <property type="project" value="UniProtKB-KW"/>
</dbReference>
<feature type="region of interest" description="Disordered" evidence="6">
    <location>
        <begin position="77"/>
        <end position="100"/>
    </location>
</feature>
<evidence type="ECO:0000256" key="1">
    <source>
        <dbReference type="ARBA" id="ARBA00004123"/>
    </source>
</evidence>
<evidence type="ECO:0000259" key="7">
    <source>
        <dbReference type="PROSITE" id="PS50811"/>
    </source>
</evidence>
<accession>A0ABD2TQK3</accession>
<feature type="domain" description="WRKY" evidence="7">
    <location>
        <begin position="107"/>
        <end position="175"/>
    </location>
</feature>
<dbReference type="PANTHER" id="PTHR31282">
    <property type="entry name" value="WRKY TRANSCRIPTION FACTOR 21-RELATED"/>
    <property type="match status" value="1"/>
</dbReference>